<dbReference type="AlphaFoldDB" id="W7XI86"/>
<reference evidence="2" key="1">
    <citation type="journal article" date="2006" name="PLoS Biol.">
        <title>Macronuclear genome sequence of the ciliate Tetrahymena thermophila, a model eukaryote.</title>
        <authorList>
            <person name="Eisen J.A."/>
            <person name="Coyne R.S."/>
            <person name="Wu M."/>
            <person name="Wu D."/>
            <person name="Thiagarajan M."/>
            <person name="Wortman J.R."/>
            <person name="Badger J.H."/>
            <person name="Ren Q."/>
            <person name="Amedeo P."/>
            <person name="Jones K.M."/>
            <person name="Tallon L.J."/>
            <person name="Delcher A.L."/>
            <person name="Salzberg S.L."/>
            <person name="Silva J.C."/>
            <person name="Haas B.J."/>
            <person name="Majoros W.H."/>
            <person name="Farzad M."/>
            <person name="Carlton J.M."/>
            <person name="Smith R.K. Jr."/>
            <person name="Garg J."/>
            <person name="Pearlman R.E."/>
            <person name="Karrer K.M."/>
            <person name="Sun L."/>
            <person name="Manning G."/>
            <person name="Elde N.C."/>
            <person name="Turkewitz A.P."/>
            <person name="Asai D.J."/>
            <person name="Wilkes D.E."/>
            <person name="Wang Y."/>
            <person name="Cai H."/>
            <person name="Collins K."/>
            <person name="Stewart B.A."/>
            <person name="Lee S.R."/>
            <person name="Wilamowska K."/>
            <person name="Weinberg Z."/>
            <person name="Ruzzo W.L."/>
            <person name="Wloga D."/>
            <person name="Gaertig J."/>
            <person name="Frankel J."/>
            <person name="Tsao C.-C."/>
            <person name="Gorovsky M.A."/>
            <person name="Keeling P.J."/>
            <person name="Waller R.F."/>
            <person name="Patron N.J."/>
            <person name="Cherry J.M."/>
            <person name="Stover N.A."/>
            <person name="Krieger C.J."/>
            <person name="del Toro C."/>
            <person name="Ryder H.F."/>
            <person name="Williamson S.C."/>
            <person name="Barbeau R.A."/>
            <person name="Hamilton E.P."/>
            <person name="Orias E."/>
        </authorList>
    </citation>
    <scope>NUCLEOTIDE SEQUENCE [LARGE SCALE GENOMIC DNA]</scope>
    <source>
        <strain evidence="2">SB210</strain>
    </source>
</reference>
<organism evidence="1 2">
    <name type="scientific">Tetrahymena thermophila (strain SB210)</name>
    <dbReference type="NCBI Taxonomy" id="312017"/>
    <lineage>
        <taxon>Eukaryota</taxon>
        <taxon>Sar</taxon>
        <taxon>Alveolata</taxon>
        <taxon>Ciliophora</taxon>
        <taxon>Intramacronucleata</taxon>
        <taxon>Oligohymenophorea</taxon>
        <taxon>Hymenostomatida</taxon>
        <taxon>Tetrahymenina</taxon>
        <taxon>Tetrahymenidae</taxon>
        <taxon>Tetrahymena</taxon>
    </lineage>
</organism>
<dbReference type="GeneID" id="24438138"/>
<protein>
    <submittedName>
        <fullName evidence="1">Uncharacterized protein</fullName>
    </submittedName>
</protein>
<keyword evidence="2" id="KW-1185">Reference proteome</keyword>
<accession>W7XI86</accession>
<proteinExistence type="predicted"/>
<dbReference type="KEGG" id="tet:TTHERM_000274683"/>
<sequence>MINNQVNYNNKNSITFGRKKTKALKLEAVSFINIYFIHKIKKNKILTQKISNILENNTNFLVMAQNKMDLLDYYQDLLIIQTLNLRRNLFIKSKQIVQNKKKMFTFIMFVNKLNQKSQEIYQILHQNIQNQSQNFILNTESRQRYFELTKVNENSQYQWDIKITVIIVLIDHLEISKYKSIDRQNQIFKFQILTYQKYKIQLYNIYTQNDQPAIAYWFEYSELNSQEFMAMSFNYEKRQLINLDNPIIYSEDEQNFCFLQIMSSNTNYSIRFLQVFDRLTAKLNQKNILTYQRMFVFFNQYEKNEQFINVNIQNQDLFIIPCFENLIYYNNQNNQNFNLFNQFKFYKLFDVMIHVNKFFRLSESYFDDQIQILDQTFKKTLSNKKMCLQIVQQQPNYEKSDKKNYFTLEENEQIVINLNHNELLSLDEIISLKNKQRYYFLIQFKDYFNSNNTLIILNNNYLFSNNPQIIVSVRYFDQDKQYKSVLIFKNNQNLEINLGQTQFIEVDIFQNITLINFLLVKETVYSIIQEQQIIDFVENKPYFILKRNDYNLIIYLENKDSNQINYNIELSDCDILIHNYITEFKINKIKLYKSNQYAGFLVEINNPLMTTIQVQYVKQQSYYDLVNTFLGQSNNQKVNYQLFS</sequence>
<name>W7XI86_TETTS</name>
<dbReference type="Proteomes" id="UP000009168">
    <property type="component" value="Unassembled WGS sequence"/>
</dbReference>
<gene>
    <name evidence="1" type="ORF">TTHERM_000274683</name>
</gene>
<dbReference type="EMBL" id="GG662703">
    <property type="protein sequence ID" value="EWS74406.1"/>
    <property type="molecule type" value="Genomic_DNA"/>
</dbReference>
<evidence type="ECO:0000313" key="2">
    <source>
        <dbReference type="Proteomes" id="UP000009168"/>
    </source>
</evidence>
<dbReference type="RefSeq" id="XP_012653083.1">
    <property type="nucleotide sequence ID" value="XM_012797629.1"/>
</dbReference>
<dbReference type="InParanoid" id="W7XI86"/>
<evidence type="ECO:0000313" key="1">
    <source>
        <dbReference type="EMBL" id="EWS74406.1"/>
    </source>
</evidence>